<sequence length="249" mass="27621">MDRRIDVLSLYPKDMNIYGDSGNVLSIRRRLKLFGYHVQLHAYNQDDEWPEHVDLVLGGGGQDQGQRKIIRDLFKRADAIRALANDGVPMLMICGMYQLFGDYFETIEGDRLPGIGILGLHTIGQEERLIGNLVEHSEEFGDIVGYENHSGKTFLHEGTRPLGTVDNPGTGNNGSDGTEGARMNHVIGTYMHGSLLPKNPEITDFLIRAACQHRYGEFAAQSDASALQELKGLDDIASKARAVAMQRPR</sequence>
<dbReference type="GO" id="GO:0009236">
    <property type="term" value="P:cobalamin biosynthetic process"/>
    <property type="evidence" value="ECO:0007669"/>
    <property type="project" value="InterPro"/>
</dbReference>
<dbReference type="GO" id="GO:0140282">
    <property type="term" value="F:carbon-nitrogen ligase activity on lipid II"/>
    <property type="evidence" value="ECO:0007669"/>
    <property type="project" value="UniProtKB-UniRule"/>
</dbReference>
<dbReference type="GO" id="GO:0009252">
    <property type="term" value="P:peptidoglycan biosynthetic process"/>
    <property type="evidence" value="ECO:0007669"/>
    <property type="project" value="UniProtKB-UniRule"/>
</dbReference>
<proteinExistence type="inferred from homology"/>
<dbReference type="Proteomes" id="UP000767327">
    <property type="component" value="Unassembled WGS sequence"/>
</dbReference>
<feature type="active site" description="Nucleophile" evidence="2">
    <location>
        <position position="94"/>
    </location>
</feature>
<accession>A0A971CXF0</accession>
<dbReference type="InterPro" id="IPR011698">
    <property type="entry name" value="GATase_3"/>
</dbReference>
<evidence type="ECO:0000313" key="6">
    <source>
        <dbReference type="Proteomes" id="UP000767327"/>
    </source>
</evidence>
<keyword evidence="1 2" id="KW-0315">Glutamine amidotransferase</keyword>
<comment type="pathway">
    <text evidence="2">Cell wall biogenesis; peptidoglycan biosynthesis.</text>
</comment>
<dbReference type="HAMAP" id="MF_02213">
    <property type="entry name" value="Lipid_II_synth_GatD"/>
    <property type="match status" value="1"/>
</dbReference>
<dbReference type="PROSITE" id="PS51274">
    <property type="entry name" value="GATASE_COBBQ"/>
    <property type="match status" value="1"/>
</dbReference>
<dbReference type="Gene3D" id="3.40.50.880">
    <property type="match status" value="1"/>
</dbReference>
<reference evidence="5" key="2">
    <citation type="submission" date="2020-01" db="EMBL/GenBank/DDBJ databases">
        <authorList>
            <person name="Campanaro S."/>
        </authorList>
    </citation>
    <scope>NUCLEOTIDE SEQUENCE</scope>
    <source>
        <strain evidence="5">AS01afH2WH_6</strain>
    </source>
</reference>
<evidence type="ECO:0000256" key="3">
    <source>
        <dbReference type="SAM" id="MobiDB-lite"/>
    </source>
</evidence>
<keyword evidence="2" id="KW-0961">Cell wall biogenesis/degradation</keyword>
<evidence type="ECO:0000313" key="5">
    <source>
        <dbReference type="EMBL" id="NLT78899.1"/>
    </source>
</evidence>
<reference evidence="5" key="1">
    <citation type="journal article" date="2020" name="Biotechnol. Biofuels">
        <title>New insights from the biogas microbiome by comprehensive genome-resolved metagenomics of nearly 1600 species originating from multiple anaerobic digesters.</title>
        <authorList>
            <person name="Campanaro S."/>
            <person name="Treu L."/>
            <person name="Rodriguez-R L.M."/>
            <person name="Kovalovszki A."/>
            <person name="Ziels R.M."/>
            <person name="Maus I."/>
            <person name="Zhu X."/>
            <person name="Kougias P.G."/>
            <person name="Basile A."/>
            <person name="Luo G."/>
            <person name="Schluter A."/>
            <person name="Konstantinidis K.T."/>
            <person name="Angelidaki I."/>
        </authorList>
    </citation>
    <scope>NUCLEOTIDE SEQUENCE</scope>
    <source>
        <strain evidence="5">AS01afH2WH_6</strain>
    </source>
</reference>
<dbReference type="EC" id="3.5.1.2" evidence="2"/>
<keyword evidence="2" id="KW-0133">Cell shape</keyword>
<keyword evidence="2" id="KW-0436">Ligase</keyword>
<dbReference type="CDD" id="cd01750">
    <property type="entry name" value="GATase1_CobQ"/>
    <property type="match status" value="1"/>
</dbReference>
<feature type="compositionally biased region" description="Polar residues" evidence="3">
    <location>
        <begin position="167"/>
        <end position="176"/>
    </location>
</feature>
<dbReference type="PANTHER" id="PTHR21343">
    <property type="entry name" value="DETHIOBIOTIN SYNTHETASE"/>
    <property type="match status" value="1"/>
</dbReference>
<dbReference type="EMBL" id="JAAXZR010000006">
    <property type="protein sequence ID" value="NLT78899.1"/>
    <property type="molecule type" value="Genomic_DNA"/>
</dbReference>
<keyword evidence="2" id="KW-0573">Peptidoglycan synthesis</keyword>
<dbReference type="InterPro" id="IPR033949">
    <property type="entry name" value="CobQ_GATase1"/>
</dbReference>
<dbReference type="InterPro" id="IPR043702">
    <property type="entry name" value="Lipid_II_synth_GatD"/>
</dbReference>
<dbReference type="SUPFAM" id="SSF52317">
    <property type="entry name" value="Class I glutamine amidotransferase-like"/>
    <property type="match status" value="1"/>
</dbReference>
<dbReference type="AlphaFoldDB" id="A0A971CXF0"/>
<dbReference type="RefSeq" id="WP_273172308.1">
    <property type="nucleotide sequence ID" value="NZ_JAAXZR010000006.1"/>
</dbReference>
<protein>
    <recommendedName>
        <fullName evidence="2">Lipid II isoglutaminyl synthase (glutamine-hydrolyzing) subunit GatD</fullName>
        <ecNumber evidence="2">6.3.5.13</ecNumber>
    </recommendedName>
    <alternativeName>
        <fullName evidence="2">Lipid II isoglutaminyl synthase glutaminase subunit</fullName>
        <ecNumber evidence="2">3.5.1.2</ecNumber>
    </alternativeName>
</protein>
<feature type="binding site" evidence="2">
    <location>
        <position position="128"/>
    </location>
    <ligand>
        <name>substrate</name>
    </ligand>
</feature>
<evidence type="ECO:0000256" key="2">
    <source>
        <dbReference type="HAMAP-Rule" id="MF_02213"/>
    </source>
</evidence>
<comment type="subunit">
    <text evidence="2">Forms a heterodimer with MurT.</text>
</comment>
<organism evidence="5 6">
    <name type="scientific">Bifidobacterium crudilactis</name>
    <dbReference type="NCBI Taxonomy" id="327277"/>
    <lineage>
        <taxon>Bacteria</taxon>
        <taxon>Bacillati</taxon>
        <taxon>Actinomycetota</taxon>
        <taxon>Actinomycetes</taxon>
        <taxon>Bifidobacteriales</taxon>
        <taxon>Bifidobacteriaceae</taxon>
        <taxon>Bifidobacterium</taxon>
    </lineage>
</organism>
<dbReference type="GO" id="GO:0071555">
    <property type="term" value="P:cell wall organization"/>
    <property type="evidence" value="ECO:0007669"/>
    <property type="project" value="UniProtKB-KW"/>
</dbReference>
<comment type="function">
    <text evidence="2">The lipid II isoglutaminyl synthase complex catalyzes the formation of alpha-D-isoglutamine in the cell wall lipid II stem peptide. The GatD subunit catalyzes the hydrolysis of glutamine to glutamate and ammonia. The resulting ammonia molecule is channeled to the active site of MurT.</text>
</comment>
<dbReference type="GO" id="GO:0004359">
    <property type="term" value="F:glutaminase activity"/>
    <property type="evidence" value="ECO:0007669"/>
    <property type="project" value="UniProtKB-UniRule"/>
</dbReference>
<feature type="domain" description="CobB/CobQ-like glutamine amidotransferase" evidence="4">
    <location>
        <begin position="7"/>
        <end position="199"/>
    </location>
</feature>
<keyword evidence="2" id="KW-0378">Hydrolase</keyword>
<comment type="catalytic activity">
    <reaction evidence="2">
        <text>L-glutamine + H2O = L-glutamate + NH4(+)</text>
        <dbReference type="Rhea" id="RHEA:15889"/>
        <dbReference type="ChEBI" id="CHEBI:15377"/>
        <dbReference type="ChEBI" id="CHEBI:28938"/>
        <dbReference type="ChEBI" id="CHEBI:29985"/>
        <dbReference type="ChEBI" id="CHEBI:58359"/>
        <dbReference type="EC" id="3.5.1.2"/>
    </reaction>
</comment>
<feature type="active site" evidence="2">
    <location>
        <position position="192"/>
    </location>
</feature>
<dbReference type="EC" id="6.3.5.13" evidence="2"/>
<evidence type="ECO:0000259" key="4">
    <source>
        <dbReference type="Pfam" id="PF07685"/>
    </source>
</evidence>
<comment type="similarity">
    <text evidence="2">Belongs to the CobB/CobQ family. GatD subfamily.</text>
</comment>
<evidence type="ECO:0000256" key="1">
    <source>
        <dbReference type="ARBA" id="ARBA00022962"/>
    </source>
</evidence>
<name>A0A971CXF0_9BIFI</name>
<feature type="region of interest" description="Disordered" evidence="3">
    <location>
        <begin position="158"/>
        <end position="177"/>
    </location>
</feature>
<dbReference type="Pfam" id="PF07685">
    <property type="entry name" value="GATase_3"/>
    <property type="match status" value="1"/>
</dbReference>
<gene>
    <name evidence="2" type="primary">gatD</name>
    <name evidence="5" type="ORF">GXW98_01245</name>
</gene>
<dbReference type="InterPro" id="IPR029062">
    <property type="entry name" value="Class_I_gatase-like"/>
</dbReference>
<comment type="catalytic activity">
    <reaction evidence="2">
        <text>beta-D-GlcNAc-(1-&gt;4)-Mur2Ac(oyl-L-Ala-gamma-D-Glu-L-Lys-D-Ala-D-Ala)-di-trans,octa-cis-undecaprenyl diphosphate + L-glutamine + ATP + H2O = beta-D-GlcNAc-(1-&gt;4)-Mur2Ac(oyl-L-Ala-D-isoglutaminyl-L-Lys-D-Ala-D-Ala)-di-trans,octa-cis-undecaprenyl diphosphate + L-glutamate + ADP + phosphate + H(+)</text>
        <dbReference type="Rhea" id="RHEA:57928"/>
        <dbReference type="ChEBI" id="CHEBI:15377"/>
        <dbReference type="ChEBI" id="CHEBI:15378"/>
        <dbReference type="ChEBI" id="CHEBI:29985"/>
        <dbReference type="ChEBI" id="CHEBI:30616"/>
        <dbReference type="ChEBI" id="CHEBI:43474"/>
        <dbReference type="ChEBI" id="CHEBI:58359"/>
        <dbReference type="ChEBI" id="CHEBI:60033"/>
        <dbReference type="ChEBI" id="CHEBI:62233"/>
        <dbReference type="ChEBI" id="CHEBI:456216"/>
        <dbReference type="EC" id="6.3.5.13"/>
    </reaction>
</comment>
<comment type="caution">
    <text evidence="5">The sequence shown here is derived from an EMBL/GenBank/DDBJ whole genome shotgun (WGS) entry which is preliminary data.</text>
</comment>
<dbReference type="GO" id="GO:0008360">
    <property type="term" value="P:regulation of cell shape"/>
    <property type="evidence" value="ECO:0007669"/>
    <property type="project" value="UniProtKB-KW"/>
</dbReference>
<dbReference type="PANTHER" id="PTHR21343:SF9">
    <property type="entry name" value="LIPID II ISOGLUTAMINYL SYNTHASE (GLUTAMINE-HYDROLYZING) SUBUNIT GATD"/>
    <property type="match status" value="1"/>
</dbReference>